<evidence type="ECO:0000313" key="1">
    <source>
        <dbReference type="EMBL" id="KOF02332.1"/>
    </source>
</evidence>
<gene>
    <name evidence="1" type="ORF">OB69_12995</name>
</gene>
<dbReference type="RefSeq" id="WP_053224168.1">
    <property type="nucleotide sequence ID" value="NZ_JSVA01000014.1"/>
</dbReference>
<organism evidence="1 2">
    <name type="scientific">Roseivirga seohaensis subsp. aquiponti</name>
    <dbReference type="NCBI Taxonomy" id="1566026"/>
    <lineage>
        <taxon>Bacteria</taxon>
        <taxon>Pseudomonadati</taxon>
        <taxon>Bacteroidota</taxon>
        <taxon>Cytophagia</taxon>
        <taxon>Cytophagales</taxon>
        <taxon>Roseivirgaceae</taxon>
        <taxon>Roseivirga</taxon>
    </lineage>
</organism>
<dbReference type="OrthoDB" id="982909at2"/>
<accession>A0A0L8AJC4</accession>
<proteinExistence type="predicted"/>
<name>A0A0L8AJC4_9BACT</name>
<reference evidence="2" key="1">
    <citation type="submission" date="2014-11" db="EMBL/GenBank/DDBJ databases">
        <title>Genome sequencing of Roseivirga sp. D-25.</title>
        <authorList>
            <person name="Selvaratnam C."/>
            <person name="Thevarajoo S."/>
            <person name="Goh K.M."/>
            <person name="Eee R."/>
            <person name="Chan K.-G."/>
            <person name="Chong C.S."/>
        </authorList>
    </citation>
    <scope>NUCLEOTIDE SEQUENCE [LARGE SCALE GENOMIC DNA]</scope>
    <source>
        <strain evidence="2">D-25</strain>
    </source>
</reference>
<dbReference type="PATRIC" id="fig|1566026.4.peg.897"/>
<dbReference type="EMBL" id="JSVA01000014">
    <property type="protein sequence ID" value="KOF02332.1"/>
    <property type="molecule type" value="Genomic_DNA"/>
</dbReference>
<dbReference type="Proteomes" id="UP000036908">
    <property type="component" value="Unassembled WGS sequence"/>
</dbReference>
<comment type="caution">
    <text evidence="1">The sequence shown here is derived from an EMBL/GenBank/DDBJ whole genome shotgun (WGS) entry which is preliminary data.</text>
</comment>
<protein>
    <submittedName>
        <fullName evidence="1">Uncharacterized protein</fullName>
    </submittedName>
</protein>
<keyword evidence="2" id="KW-1185">Reference proteome</keyword>
<evidence type="ECO:0000313" key="2">
    <source>
        <dbReference type="Proteomes" id="UP000036908"/>
    </source>
</evidence>
<sequence>MKSLFKSLLISLTLLVYGISVDSLLHQALLKSQIEHAQANQVTDAFAPSYSSLFHLPVFNELVTETSTSFQESETNYLPHWAAVKNLGSDNTKQAVWRKELERSRQIELSLSVKDIIFPFHTFS</sequence>
<dbReference type="AlphaFoldDB" id="A0A0L8AJC4"/>